<name>H2C7Y3_9CREN</name>
<dbReference type="AlphaFoldDB" id="H2C7Y3"/>
<organism evidence="1 2">
    <name type="scientific">Metallosphaera yellowstonensis MK1</name>
    <dbReference type="NCBI Taxonomy" id="671065"/>
    <lineage>
        <taxon>Archaea</taxon>
        <taxon>Thermoproteota</taxon>
        <taxon>Thermoprotei</taxon>
        <taxon>Sulfolobales</taxon>
        <taxon>Sulfolobaceae</taxon>
        <taxon>Metallosphaera</taxon>
    </lineage>
</organism>
<dbReference type="OrthoDB" id="36437at2157"/>
<dbReference type="EMBL" id="JH597770">
    <property type="protein sequence ID" value="EHP68259.1"/>
    <property type="molecule type" value="Genomic_DNA"/>
</dbReference>
<evidence type="ECO:0000313" key="1">
    <source>
        <dbReference type="EMBL" id="EHP68259.1"/>
    </source>
</evidence>
<accession>H2C7Y3</accession>
<keyword evidence="2" id="KW-1185">Reference proteome</keyword>
<dbReference type="RefSeq" id="WP_009074477.1">
    <property type="nucleotide sequence ID" value="NZ_JH597770.1"/>
</dbReference>
<dbReference type="HOGENOM" id="CLU_2217100_0_0_2"/>
<gene>
    <name evidence="1" type="ORF">MetMK1DRAFT_00026820</name>
</gene>
<dbReference type="eggNOG" id="arCOG07291">
    <property type="taxonomic scope" value="Archaea"/>
</dbReference>
<sequence length="106" mass="12485">MSDDRETVLQVVDAVGKWDVMLAGIKGEEVIIVSKKECPSEIRLGERKVRIRRFDPEEYLRLVCENESLFRDYKMVYFVKVYMRKILDLLASLEVYRLSKDFSASE</sequence>
<protein>
    <submittedName>
        <fullName evidence="1">Uncharacterized protein</fullName>
    </submittedName>
</protein>
<proteinExistence type="predicted"/>
<reference evidence="1 2" key="1">
    <citation type="submission" date="2012-01" db="EMBL/GenBank/DDBJ databases">
        <title>Improved High-Quality Draft sequence of Metallosphaera yellowstonensis MK1.</title>
        <authorList>
            <consortium name="US DOE Joint Genome Institute"/>
            <person name="Lucas S."/>
            <person name="Han J."/>
            <person name="Cheng J.-F."/>
            <person name="Goodwin L."/>
            <person name="Pitluck S."/>
            <person name="Peters L."/>
            <person name="Teshima H."/>
            <person name="Detter J.C."/>
            <person name="Han C."/>
            <person name="Tapia R."/>
            <person name="Land M."/>
            <person name="Hauser L."/>
            <person name="Kyrpides N."/>
            <person name="Kozubal M."/>
            <person name="Macur R.E."/>
            <person name="Jay Z."/>
            <person name="Inskeep W."/>
            <person name="Woyke T."/>
        </authorList>
    </citation>
    <scope>NUCLEOTIDE SEQUENCE [LARGE SCALE GENOMIC DNA]</scope>
    <source>
        <strain evidence="1 2">MK1</strain>
    </source>
</reference>
<evidence type="ECO:0000313" key="2">
    <source>
        <dbReference type="Proteomes" id="UP000003980"/>
    </source>
</evidence>
<dbReference type="Proteomes" id="UP000003980">
    <property type="component" value="Unassembled WGS sequence"/>
</dbReference>